<dbReference type="SUPFAM" id="SSF103088">
    <property type="entry name" value="OmpA-like"/>
    <property type="match status" value="1"/>
</dbReference>
<comment type="caution">
    <text evidence="2">The sequence shown here is derived from an EMBL/GenBank/DDBJ whole genome shotgun (WGS) entry which is preliminary data.</text>
</comment>
<organism evidence="2 3">
    <name type="scientific">Enhygromyxa salina</name>
    <dbReference type="NCBI Taxonomy" id="215803"/>
    <lineage>
        <taxon>Bacteria</taxon>
        <taxon>Pseudomonadati</taxon>
        <taxon>Myxococcota</taxon>
        <taxon>Polyangia</taxon>
        <taxon>Nannocystales</taxon>
        <taxon>Nannocystaceae</taxon>
        <taxon>Enhygromyxa</taxon>
    </lineage>
</organism>
<dbReference type="GO" id="GO:0016020">
    <property type="term" value="C:membrane"/>
    <property type="evidence" value="ECO:0007669"/>
    <property type="project" value="InterPro"/>
</dbReference>
<dbReference type="PRINTS" id="PR01021">
    <property type="entry name" value="OMPADOMAIN"/>
</dbReference>
<evidence type="ECO:0000313" key="2">
    <source>
        <dbReference type="EMBL" id="PRP98099.1"/>
    </source>
</evidence>
<proteinExistence type="predicted"/>
<dbReference type="InterPro" id="IPR006664">
    <property type="entry name" value="OMP_bac"/>
</dbReference>
<feature type="region of interest" description="Disordered" evidence="1">
    <location>
        <begin position="461"/>
        <end position="480"/>
    </location>
</feature>
<evidence type="ECO:0000313" key="3">
    <source>
        <dbReference type="Proteomes" id="UP000237968"/>
    </source>
</evidence>
<evidence type="ECO:0000256" key="1">
    <source>
        <dbReference type="SAM" id="MobiDB-lite"/>
    </source>
</evidence>
<gene>
    <name evidence="2" type="ORF">ENSA5_30840</name>
</gene>
<sequence length="1505" mass="166348">MGSPRASQRLIRLSQDVGETIWLMDCMASEGAPISSTRAHQVLRRCLFGADAAAHQLRRFAITRALGEGARAVSEAETLARLLSAVERGHLQLRSISTAVLQPTGRVPVAPAMPSELPEPEPVELDDRALMIVRCDPELGPEALAYSYLIRDLPSATLRISSDSFPGTVIHEVALGPEEIAAGVHEAQWDGVVTAAGEDQGRRLRARFGPARLEIIHDDSYRDAASFTIPPLRVHAIDIEDTHFNFDRSIMLADVARVDGSEPVLDARRITGLGVIYAALVHAGHHPEQKILVVGHSDPSGPTSYNQSLSEKRAENVQLFLFGDREGWRTLCDAESHTDDVQAILTWQARRAGWDCDPGPITGSNNAKTRAAIGRFQDRYNLEVEKTADEGLDLPYRAKIGVDDTVGPETWGAFFDVYMHELVRLLEVEGVSEVEAKIAALTQFDSLPKFIGCGEHVPFESGRREPFEDDDERERAQRNPSDRRVELLFFDDVEPPELVCHTGSTCDPTNCPLYTTGEYRHHEIGVPRGLQIGEVVLELSFEDPAGVCHRLPAGLELSVEFDDASTEAHTLGADARLQFVTARDKTSFGFSIAPGEARYLVLAPDEGGAQVSELLDRDAALARVDEGGRMFKLPERFDTRDCEWRVPSELAFEDGQFTKLDDPATQIGTRVAPAQVVLVPRWQHFRFEYFDRWRGAASSIPQPRPRSDETPPLVLEGYLGHGDYEHGPRDPPLAESVWDLEAGAHTVHCVAWVQREVSSAPPAADAPAAPPPEPGDEGPPRAIPDAECLVRFVFPEATFVRTDGAPDQSSATRTIETIAEGHARRDEVTKAGLERLRYYDLPREWWSRGYFARLGSEAAKDRRLFQTITAASAHDDPFVVGLDDLVLCMHATTPNPFDPPRGEPVDHQPTDHYTWEDDDEHRFTLWSAELEAYKPMAGDTYFTDVTKLEPPPSKAVILDHPPFTRMITRGTEVFDVFELRTVRNTLFDAMPIGARVAKAWRDAHESPFYSFDPRYEAPRADETRVASHAVGEIATMVLRCCGQEDGRELFRVAQYAPAWFDFNPASPPRGAAIVPPVPAATALAEIRECLLAVTRRWNGQDGVNGLRTRFEIGPADDPSALGQFHALLVRGVDGPLTHHYRVNIVADARAFMATNCAWERADMKAEADGRFTAAHEWGHAFGNPDHYIEKAKNASLWTDGIRDRWRSPGCPYSFDVKGMMNGEELEPRGYDLWHLLLWMAEAGHSFAGQTELAVRQGLYRYTTSVTPRAQDRARVPVISKVAQPVGASGLCDLFAYAGGVDGFNGGDGLYGASVAAPWDLIVICRVKMAITLSETEHQSYDGGRLFLRTVHRTIKRIFNVERRLLARGTYAGRSVRARILFSPRFISRTYPTGAGTNRTDYLAELRGAPTNAASYASAVTSLISESPVHAEILAVEDPDDHGITNASSNPRRAKLDTDDLEDEIVEIFGRLIGLSDPEDAEASDYAPLVRALAPVFTHSSLEFVE</sequence>
<dbReference type="Gene3D" id="3.30.1330.60">
    <property type="entry name" value="OmpA-like domain"/>
    <property type="match status" value="1"/>
</dbReference>
<dbReference type="InterPro" id="IPR036366">
    <property type="entry name" value="PGBDSf"/>
</dbReference>
<feature type="region of interest" description="Disordered" evidence="1">
    <location>
        <begin position="760"/>
        <end position="782"/>
    </location>
</feature>
<name>A0A2S9XZ29_9BACT</name>
<dbReference type="EMBL" id="PVNK01000147">
    <property type="protein sequence ID" value="PRP98099.1"/>
    <property type="molecule type" value="Genomic_DNA"/>
</dbReference>
<reference evidence="2 3" key="1">
    <citation type="submission" date="2018-03" db="EMBL/GenBank/DDBJ databases">
        <title>Draft Genome Sequences of the Obligatory Marine Myxobacteria Enhygromyxa salina SWB005.</title>
        <authorList>
            <person name="Poehlein A."/>
            <person name="Moghaddam J.A."/>
            <person name="Harms H."/>
            <person name="Alanjari M."/>
            <person name="Koenig G.M."/>
            <person name="Daniel R."/>
            <person name="Schaeberle T.F."/>
        </authorList>
    </citation>
    <scope>NUCLEOTIDE SEQUENCE [LARGE SCALE GENOMIC DNA]</scope>
    <source>
        <strain evidence="2 3">SWB005</strain>
    </source>
</reference>
<dbReference type="Proteomes" id="UP000237968">
    <property type="component" value="Unassembled WGS sequence"/>
</dbReference>
<dbReference type="InterPro" id="IPR036737">
    <property type="entry name" value="OmpA-like_sf"/>
</dbReference>
<accession>A0A2S9XZ29</accession>
<protein>
    <submittedName>
        <fullName evidence="2">Uncharacterized protein</fullName>
    </submittedName>
</protein>
<keyword evidence="3" id="KW-1185">Reference proteome</keyword>
<dbReference type="Gene3D" id="1.10.101.10">
    <property type="entry name" value="PGBD-like superfamily/PGBD"/>
    <property type="match status" value="1"/>
</dbReference>